<dbReference type="GO" id="GO:0016301">
    <property type="term" value="F:kinase activity"/>
    <property type="evidence" value="ECO:0007669"/>
    <property type="project" value="UniProtKB-KW"/>
</dbReference>
<gene>
    <name evidence="1" type="ORF">OO17_29940</name>
</gene>
<sequence length="254" mass="25412">MKFGPVAPADAIGGVTVHTLRQGSLLLKKGTTIGPAEVDALAAAGVDQIVVVQLETGDVSEDVAAADVAGAVAGDGVDVERAFTGRANLFAAQAGVLVIERAIVDRINGVDESITFATLPAFKPVVAGEMIATVKIIPFGVAGTLRDAAVAAAAGGALRIAPFVISRVGVVSTQLPGLAPKVIEKTLRVTAERLAPAGAAIIAERRVAHDQAALAAAIEELIGLGAELVIVFGASAIADRRDVIPAAIEGIGGA</sequence>
<organism evidence="1 2">
    <name type="scientific">Rhodopseudomonas palustris</name>
    <dbReference type="NCBI Taxonomy" id="1076"/>
    <lineage>
        <taxon>Bacteria</taxon>
        <taxon>Pseudomonadati</taxon>
        <taxon>Pseudomonadota</taxon>
        <taxon>Alphaproteobacteria</taxon>
        <taxon>Hyphomicrobiales</taxon>
        <taxon>Nitrobacteraceae</taxon>
        <taxon>Rhodopseudomonas</taxon>
    </lineage>
</organism>
<dbReference type="Gene3D" id="3.90.105.10">
    <property type="entry name" value="Molybdopterin biosynthesis moea protein, domain 2"/>
    <property type="match status" value="1"/>
</dbReference>
<evidence type="ECO:0000313" key="1">
    <source>
        <dbReference type="EMBL" id="KIZ32520.1"/>
    </source>
</evidence>
<dbReference type="AlphaFoldDB" id="A0A0D7DWF4"/>
<dbReference type="SUPFAM" id="SSF53218">
    <property type="entry name" value="Molybdenum cofactor biosynthesis proteins"/>
    <property type="match status" value="1"/>
</dbReference>
<dbReference type="EMBL" id="JXXE01000893">
    <property type="protein sequence ID" value="KIZ32520.1"/>
    <property type="molecule type" value="Genomic_DNA"/>
</dbReference>
<dbReference type="InterPro" id="IPR036425">
    <property type="entry name" value="MoaB/Mog-like_dom_sf"/>
</dbReference>
<reference evidence="1 2" key="1">
    <citation type="submission" date="2014-11" db="EMBL/GenBank/DDBJ databases">
        <title>Genomics and ecophysiology of heterotrophic nitrogen fixing bacteria isolated from estuarine surface water.</title>
        <authorList>
            <person name="Bentzon-Tilia M."/>
            <person name="Severin I."/>
            <person name="Hansen L.H."/>
            <person name="Riemann L."/>
        </authorList>
    </citation>
    <scope>NUCLEOTIDE SEQUENCE [LARGE SCALE GENOMIC DNA]</scope>
    <source>
        <strain evidence="1 2">BAL398</strain>
    </source>
</reference>
<accession>A0A0D7DWF4</accession>
<proteinExistence type="predicted"/>
<dbReference type="UniPathway" id="UPA00344"/>
<comment type="caution">
    <text evidence="1">The sequence shown here is derived from an EMBL/GenBank/DDBJ whole genome shotgun (WGS) entry which is preliminary data.</text>
</comment>
<keyword evidence="1" id="KW-0808">Transferase</keyword>
<keyword evidence="1" id="KW-0418">Kinase</keyword>
<dbReference type="Gene3D" id="3.40.980.10">
    <property type="entry name" value="MoaB/Mog-like domain"/>
    <property type="match status" value="1"/>
</dbReference>
<evidence type="ECO:0000313" key="2">
    <source>
        <dbReference type="Proteomes" id="UP000032515"/>
    </source>
</evidence>
<dbReference type="Proteomes" id="UP000032515">
    <property type="component" value="Unassembled WGS sequence"/>
</dbReference>
<feature type="non-terminal residue" evidence="1">
    <location>
        <position position="254"/>
    </location>
</feature>
<protein>
    <submittedName>
        <fullName evidence="1">4-diphosphocytidyl-2C-methyl-D-erythritol kinase</fullName>
    </submittedName>
</protein>
<name>A0A0D7DWF4_RHOPL</name>